<feature type="transmembrane region" description="Helical" evidence="1">
    <location>
        <begin position="106"/>
        <end position="128"/>
    </location>
</feature>
<keyword evidence="1" id="KW-0472">Membrane</keyword>
<organism evidence="2">
    <name type="scientific">Ornithinibacillus sp. 4-3</name>
    <dbReference type="NCBI Taxonomy" id="3231488"/>
    <lineage>
        <taxon>Bacteria</taxon>
        <taxon>Bacillati</taxon>
        <taxon>Bacillota</taxon>
        <taxon>Bacilli</taxon>
        <taxon>Bacillales</taxon>
        <taxon>Bacillaceae</taxon>
        <taxon>Ornithinibacillus</taxon>
    </lineage>
</organism>
<name>A0AB39HLU5_9BACI</name>
<sequence length="176" mass="20622">MNFDTKHILKWGIPGWYLIINIVVAVSSLIGYEWITDSGYLTPSIIITLAGVPLGYVIYQPYFFVSTLMYENKGNQWNILLFKMSDETKRLFLSNRYGYFLNNIHGYGSLISAVIISLIYLIVLAFIHEFNTEIFMLIIMNIVLVVIVSFNFKHYQKNFENFINQIIRELKKDINR</sequence>
<reference evidence="2" key="1">
    <citation type="submission" date="2024-07" db="EMBL/GenBank/DDBJ databases">
        <title>Halotolerant mesophilic bacterium Ornithinibacillus sp. 4-3, sp. nov., isolated from soil.</title>
        <authorList>
            <person name="Sidarenka A.V."/>
            <person name="Guliayeva D.E."/>
            <person name="Leanovich S.I."/>
            <person name="Hileuskaya K.S."/>
            <person name="Akhremchuk A.E."/>
            <person name="Sikolenko M.A."/>
            <person name="Valentovich L.N."/>
        </authorList>
    </citation>
    <scope>NUCLEOTIDE SEQUENCE</scope>
    <source>
        <strain evidence="2">4-3</strain>
    </source>
</reference>
<keyword evidence="1" id="KW-0812">Transmembrane</keyword>
<feature type="transmembrane region" description="Helical" evidence="1">
    <location>
        <begin position="41"/>
        <end position="59"/>
    </location>
</feature>
<feature type="transmembrane region" description="Helical" evidence="1">
    <location>
        <begin position="16"/>
        <end position="35"/>
    </location>
</feature>
<dbReference type="RefSeq" id="WP_368652380.1">
    <property type="nucleotide sequence ID" value="NZ_CP162599.1"/>
</dbReference>
<dbReference type="EMBL" id="CP162599">
    <property type="protein sequence ID" value="XDK31654.1"/>
    <property type="molecule type" value="Genomic_DNA"/>
</dbReference>
<evidence type="ECO:0000256" key="1">
    <source>
        <dbReference type="SAM" id="Phobius"/>
    </source>
</evidence>
<proteinExistence type="predicted"/>
<protein>
    <submittedName>
        <fullName evidence="2">Uncharacterized protein</fullName>
    </submittedName>
</protein>
<keyword evidence="1" id="KW-1133">Transmembrane helix</keyword>
<gene>
    <name evidence="2" type="ORF">AB4Y30_11515</name>
</gene>
<feature type="transmembrane region" description="Helical" evidence="1">
    <location>
        <begin position="134"/>
        <end position="152"/>
    </location>
</feature>
<dbReference type="AlphaFoldDB" id="A0AB39HLU5"/>
<accession>A0AB39HLU5</accession>
<evidence type="ECO:0000313" key="2">
    <source>
        <dbReference type="EMBL" id="XDK31654.1"/>
    </source>
</evidence>